<dbReference type="Pfam" id="PF09411">
    <property type="entry name" value="PagL"/>
    <property type="match status" value="1"/>
</dbReference>
<dbReference type="GO" id="GO:0016787">
    <property type="term" value="F:hydrolase activity"/>
    <property type="evidence" value="ECO:0007669"/>
    <property type="project" value="UniProtKB-KW"/>
</dbReference>
<dbReference type="Gene3D" id="2.40.160.20">
    <property type="match status" value="1"/>
</dbReference>
<dbReference type="EMBL" id="JAGIBU010000011">
    <property type="protein sequence ID" value="MBS7825345.1"/>
    <property type="molecule type" value="Genomic_DNA"/>
</dbReference>
<dbReference type="Proteomes" id="UP000680020">
    <property type="component" value="Unassembled WGS sequence"/>
</dbReference>
<proteinExistence type="predicted"/>
<dbReference type="GeneID" id="58264148"/>
<accession>A0AB35C389</accession>
<evidence type="ECO:0000313" key="4">
    <source>
        <dbReference type="Proteomes" id="UP000680020"/>
    </source>
</evidence>
<name>A0AB35C389_9GAMM</name>
<evidence type="ECO:0000256" key="1">
    <source>
        <dbReference type="PIRSR" id="PIRSR029681-1"/>
    </source>
</evidence>
<comment type="caution">
    <text evidence="3">The sequence shown here is derived from an EMBL/GenBank/DDBJ whole genome shotgun (WGS) entry which is preliminary data.</text>
</comment>
<feature type="active site" description="Charge relay system" evidence="1">
    <location>
        <position position="141"/>
    </location>
</feature>
<dbReference type="PIRSF" id="PIRSF029681">
    <property type="entry name" value="PagL"/>
    <property type="match status" value="1"/>
</dbReference>
<reference evidence="3" key="1">
    <citation type="submission" date="2021-03" db="EMBL/GenBank/DDBJ databases">
        <title>Identification and antibiotic profiling of Wohlfahrtiimonas chitiniclastica, an underestimated human pathogen.</title>
        <authorList>
            <person name="Kopf A."/>
            <person name="Bunk B."/>
            <person name="Coldewey S."/>
            <person name="Gunzer F."/>
            <person name="Riedel T."/>
            <person name="Schroettner P."/>
        </authorList>
    </citation>
    <scope>NUCLEOTIDE SEQUENCE</scope>
    <source>
        <strain evidence="3">DSM 100917</strain>
    </source>
</reference>
<organism evidence="3 4">
    <name type="scientific">Wohlfahrtiimonas chitiniclastica</name>
    <dbReference type="NCBI Taxonomy" id="400946"/>
    <lineage>
        <taxon>Bacteria</taxon>
        <taxon>Pseudomonadati</taxon>
        <taxon>Pseudomonadota</taxon>
        <taxon>Gammaproteobacteria</taxon>
        <taxon>Cardiobacteriales</taxon>
        <taxon>Ignatzschineriaceae</taxon>
        <taxon>Wohlfahrtiimonas</taxon>
    </lineage>
</organism>
<dbReference type="AlphaFoldDB" id="A0AB35C389"/>
<dbReference type="InterPro" id="IPR018550">
    <property type="entry name" value="Lipid-A_deacylase-rel"/>
</dbReference>
<keyword evidence="3" id="KW-0378">Hydrolase</keyword>
<evidence type="ECO:0000313" key="3">
    <source>
        <dbReference type="EMBL" id="MBS7825345.1"/>
    </source>
</evidence>
<sequence>MLATMVAASVNLASAWQLEVSAGHTGQSENTFRIGARSPWEGKYFDTSVGYLSGYWDVAYTYWEKGKYGKDVSSISLSPVLTYNFYTGSGMEPFIELGVGIAAFSKTKVGDQNLGSSVNFEDRIGIGATIGAHTFGARAIHYSNAGLKRPNEGIESYALYYAYEF</sequence>
<feature type="active site" description="Charge relay system" evidence="1">
    <location>
        <position position="143"/>
    </location>
</feature>
<evidence type="ECO:0000256" key="2">
    <source>
        <dbReference type="PIRSR" id="PIRSR029681-2"/>
    </source>
</evidence>
<feature type="active site" description="Charge relay system" evidence="1">
    <location>
        <position position="155"/>
    </location>
</feature>
<feature type="site" description="Critical for activity" evidence="2">
    <location>
        <position position="144"/>
    </location>
</feature>
<gene>
    <name evidence="3" type="ORF">J7561_09040</name>
</gene>
<dbReference type="RefSeq" id="WP_008316769.1">
    <property type="nucleotide sequence ID" value="NZ_JAGIBT010000011.1"/>
</dbReference>
<protein>
    <submittedName>
        <fullName evidence="3">Acyloxyacyl hydrolase</fullName>
    </submittedName>
</protein>